<dbReference type="RefSeq" id="WP_106705775.1">
    <property type="nucleotide sequence ID" value="NZ_PXXU01000005.1"/>
</dbReference>
<dbReference type="OrthoDB" id="1523552at2"/>
<dbReference type="Proteomes" id="UP000241912">
    <property type="component" value="Unassembled WGS sequence"/>
</dbReference>
<sequence length="166" mass="17922">MKTTKTKSIKNQTFNFTSWSLKFSGSAALIAVLSVVGQRSVLLDFKLVVLLLALSVLITLAAIVLGLIGTLRAIKAKHSVITETLSGSTLALFVIMPVLMTVLTGAGAPQIHDITTDLVDPPEFLAVKALRTGEHNPLDRFTPENLANLQKEGYPNLNSIILDRPF</sequence>
<comment type="caution">
    <text evidence="2">The sequence shown here is derived from an EMBL/GenBank/DDBJ whole genome shotgun (WGS) entry which is preliminary data.</text>
</comment>
<dbReference type="AlphaFoldDB" id="A0A2P7NYM4"/>
<dbReference type="EMBL" id="PXXU01000005">
    <property type="protein sequence ID" value="PSJ18527.1"/>
    <property type="molecule type" value="Genomic_DNA"/>
</dbReference>
<accession>A0A2P7NYM4</accession>
<protein>
    <submittedName>
        <fullName evidence="2">Uncharacterized protein</fullName>
    </submittedName>
</protein>
<keyword evidence="1" id="KW-0472">Membrane</keyword>
<evidence type="ECO:0000313" key="3">
    <source>
        <dbReference type="Proteomes" id="UP000241912"/>
    </source>
</evidence>
<feature type="transmembrane region" description="Helical" evidence="1">
    <location>
        <begin position="89"/>
        <end position="108"/>
    </location>
</feature>
<keyword evidence="3" id="KW-1185">Reference proteome</keyword>
<feature type="transmembrane region" description="Helical" evidence="1">
    <location>
        <begin position="47"/>
        <end position="68"/>
    </location>
</feature>
<proteinExistence type="predicted"/>
<reference evidence="2 3" key="1">
    <citation type="submission" date="2018-03" db="EMBL/GenBank/DDBJ databases">
        <title>Draft genome of Nitrosomonas supralitoralis APG5.</title>
        <authorList>
            <person name="Urakawa H."/>
            <person name="Lopez J.V."/>
        </authorList>
    </citation>
    <scope>NUCLEOTIDE SEQUENCE [LARGE SCALE GENOMIC DNA]</scope>
    <source>
        <strain evidence="2 3">APG5</strain>
    </source>
</reference>
<evidence type="ECO:0000256" key="1">
    <source>
        <dbReference type="SAM" id="Phobius"/>
    </source>
</evidence>
<keyword evidence="1" id="KW-0812">Transmembrane</keyword>
<keyword evidence="1" id="KW-1133">Transmembrane helix</keyword>
<organism evidence="2 3">
    <name type="scientific">Nitrosomonas supralitoralis</name>
    <dbReference type="NCBI Taxonomy" id="2116706"/>
    <lineage>
        <taxon>Bacteria</taxon>
        <taxon>Pseudomonadati</taxon>
        <taxon>Pseudomonadota</taxon>
        <taxon>Betaproteobacteria</taxon>
        <taxon>Nitrosomonadales</taxon>
        <taxon>Nitrosomonadaceae</taxon>
        <taxon>Nitrosomonas</taxon>
    </lineage>
</organism>
<name>A0A2P7NYM4_9PROT</name>
<gene>
    <name evidence="2" type="ORF">C7H79_02800</name>
</gene>
<evidence type="ECO:0000313" key="2">
    <source>
        <dbReference type="EMBL" id="PSJ18527.1"/>
    </source>
</evidence>